<gene>
    <name evidence="1" type="ordered locus">HH_0690</name>
</gene>
<reference evidence="1 2" key="1">
    <citation type="journal article" date="2003" name="Proc. Natl. Acad. Sci. U.S.A.">
        <title>The complete genome sequence of the carcinogenic bacterium Helicobacter hepaticus.</title>
        <authorList>
            <person name="Suerbaum S."/>
            <person name="Josenhans C."/>
            <person name="Sterzenbach T."/>
            <person name="Drescher B."/>
            <person name="Brandt P."/>
            <person name="Bell M."/>
            <person name="Droege M."/>
            <person name="Fartmann B."/>
            <person name="Fischer H.-P."/>
            <person name="Ge Z."/>
            <person name="Hoerster A."/>
            <person name="Holland R."/>
            <person name="Klein K."/>
            <person name="Koenig J."/>
            <person name="Macko L."/>
            <person name="Mendz G.L."/>
            <person name="Nyakatura G."/>
            <person name="Schauer D.B."/>
            <person name="Shen Z."/>
            <person name="Weber J."/>
            <person name="Frosch M."/>
            <person name="Fox J.G."/>
        </authorList>
    </citation>
    <scope>NUCLEOTIDE SEQUENCE [LARGE SCALE GENOMIC DNA]</scope>
    <source>
        <strain evidence="2">ATCC 51449 / 3B1</strain>
    </source>
</reference>
<dbReference type="Pfam" id="PF02597">
    <property type="entry name" value="ThiS"/>
    <property type="match status" value="1"/>
</dbReference>
<protein>
    <recommendedName>
        <fullName evidence="3">Thiamine biosynthesis protein ThiS</fullName>
    </recommendedName>
</protein>
<dbReference type="OrthoDB" id="197113at2"/>
<dbReference type="RefSeq" id="WP_011115532.1">
    <property type="nucleotide sequence ID" value="NC_004917.1"/>
</dbReference>
<accession>Q7VIB7</accession>
<dbReference type="InterPro" id="IPR016155">
    <property type="entry name" value="Mopterin_synth/thiamin_S_b"/>
</dbReference>
<dbReference type="KEGG" id="hhe:HH_0690"/>
<evidence type="ECO:0008006" key="3">
    <source>
        <dbReference type="Google" id="ProtNLM"/>
    </source>
</evidence>
<dbReference type="CDD" id="cd00565">
    <property type="entry name" value="Ubl_ThiS"/>
    <property type="match status" value="1"/>
</dbReference>
<dbReference type="InterPro" id="IPR010035">
    <property type="entry name" value="Thi_S"/>
</dbReference>
<dbReference type="PANTHER" id="PTHR34472">
    <property type="entry name" value="SULFUR CARRIER PROTEIN THIS"/>
    <property type="match status" value="1"/>
</dbReference>
<dbReference type="eggNOG" id="COG2104">
    <property type="taxonomic scope" value="Bacteria"/>
</dbReference>
<dbReference type="Gene3D" id="3.10.20.30">
    <property type="match status" value="1"/>
</dbReference>
<sequence length="68" mass="7553">MSGHILLNGKDYEIDEQVTILSLIKKLNITHKAMAIAVNTQVVKKPLWESYILQNGDEVEILDFVGGG</sequence>
<evidence type="ECO:0000313" key="1">
    <source>
        <dbReference type="EMBL" id="AAP77287.1"/>
    </source>
</evidence>
<dbReference type="NCBIfam" id="TIGR01683">
    <property type="entry name" value="thiS"/>
    <property type="match status" value="1"/>
</dbReference>
<dbReference type="EMBL" id="AE017125">
    <property type="protein sequence ID" value="AAP77287.1"/>
    <property type="molecule type" value="Genomic_DNA"/>
</dbReference>
<dbReference type="PANTHER" id="PTHR34472:SF1">
    <property type="entry name" value="SULFUR CARRIER PROTEIN THIS"/>
    <property type="match status" value="1"/>
</dbReference>
<dbReference type="InterPro" id="IPR003749">
    <property type="entry name" value="ThiS/MoaD-like"/>
</dbReference>
<evidence type="ECO:0000313" key="2">
    <source>
        <dbReference type="Proteomes" id="UP000002495"/>
    </source>
</evidence>
<proteinExistence type="predicted"/>
<dbReference type="InterPro" id="IPR012675">
    <property type="entry name" value="Beta-grasp_dom_sf"/>
</dbReference>
<keyword evidence="2" id="KW-1185">Reference proteome</keyword>
<dbReference type="STRING" id="235279.HH_0690"/>
<organism evidence="1 2">
    <name type="scientific">Helicobacter hepaticus (strain ATCC 51449 / 3B1)</name>
    <dbReference type="NCBI Taxonomy" id="235279"/>
    <lineage>
        <taxon>Bacteria</taxon>
        <taxon>Pseudomonadati</taxon>
        <taxon>Campylobacterota</taxon>
        <taxon>Epsilonproteobacteria</taxon>
        <taxon>Campylobacterales</taxon>
        <taxon>Helicobacteraceae</taxon>
        <taxon>Helicobacter</taxon>
    </lineage>
</organism>
<name>Q7VIB7_HELHP</name>
<dbReference type="HOGENOM" id="CLU_174611_2_1_7"/>
<dbReference type="SUPFAM" id="SSF54285">
    <property type="entry name" value="MoaD/ThiS"/>
    <property type="match status" value="1"/>
</dbReference>
<dbReference type="AlphaFoldDB" id="Q7VIB7"/>
<dbReference type="Proteomes" id="UP000002495">
    <property type="component" value="Chromosome"/>
</dbReference>